<gene>
    <name evidence="2" type="ORF">GM921_04120</name>
</gene>
<accession>A0A923DX05</accession>
<evidence type="ECO:0000259" key="1">
    <source>
        <dbReference type="Pfam" id="PF00535"/>
    </source>
</evidence>
<evidence type="ECO:0000313" key="2">
    <source>
        <dbReference type="EMBL" id="MBB2144655.1"/>
    </source>
</evidence>
<feature type="domain" description="Glycosyltransferase 2-like" evidence="1">
    <location>
        <begin position="7"/>
        <end position="167"/>
    </location>
</feature>
<dbReference type="EMBL" id="WNXD01000001">
    <property type="protein sequence ID" value="MBB2144655.1"/>
    <property type="molecule type" value="Genomic_DNA"/>
</dbReference>
<dbReference type="Proteomes" id="UP000601055">
    <property type="component" value="Unassembled WGS sequence"/>
</dbReference>
<keyword evidence="3" id="KW-1185">Reference proteome</keyword>
<dbReference type="RefSeq" id="WP_182921339.1">
    <property type="nucleotide sequence ID" value="NZ_WNXD01000001.1"/>
</dbReference>
<comment type="caution">
    <text evidence="2">The sequence shown here is derived from an EMBL/GenBank/DDBJ whole genome shotgun (WGS) entry which is preliminary data.</text>
</comment>
<proteinExistence type="predicted"/>
<dbReference type="InterPro" id="IPR001173">
    <property type="entry name" value="Glyco_trans_2-like"/>
</dbReference>
<dbReference type="PANTHER" id="PTHR22916:SF3">
    <property type="entry name" value="UDP-GLCNAC:BETAGAL BETA-1,3-N-ACETYLGLUCOSAMINYLTRANSFERASE-LIKE PROTEIN 1"/>
    <property type="match status" value="1"/>
</dbReference>
<dbReference type="GO" id="GO:0016758">
    <property type="term" value="F:hexosyltransferase activity"/>
    <property type="evidence" value="ECO:0007669"/>
    <property type="project" value="UniProtKB-ARBA"/>
</dbReference>
<dbReference type="Gene3D" id="3.90.550.10">
    <property type="entry name" value="Spore Coat Polysaccharide Biosynthesis Protein SpsA, Chain A"/>
    <property type="match status" value="1"/>
</dbReference>
<evidence type="ECO:0000313" key="3">
    <source>
        <dbReference type="Proteomes" id="UP000601055"/>
    </source>
</evidence>
<protein>
    <submittedName>
        <fullName evidence="2">Glycosyltransferase</fullName>
    </submittedName>
</protein>
<sequence length="336" mass="38531">MNNPKITVLMPVYNTEKFIEKAISSVLNQTFTDFELLIINDGSTDNSLALIQSFTDERIKVISQPNKGVAAALNNGLTHASADYIARFDADDICHPNRLQVQYDFMRANPDYQIIGSGVDYVSVDGEYIFTYRPSALSYSEILALNPKICPFIHSSVFYKKEVIIHYGGYNEYAYTFEDHLLWANLIKNEKVCNLNQSLIKVRLNPDSITIDEKWRTASFKKIKYTAILQLDISKHDGLKLIEIGKRQHGRKIKEGAYYALLGKKYLWNNYQPLKARENLRKTLSISPFHIKNYLLLLISFLPESILHAGYHLFKTNLGYQKHDLSINSTNYVNGN</sequence>
<name>A0A923DX05_9SPHI</name>
<dbReference type="InterPro" id="IPR029044">
    <property type="entry name" value="Nucleotide-diphossugar_trans"/>
</dbReference>
<dbReference type="PANTHER" id="PTHR22916">
    <property type="entry name" value="GLYCOSYLTRANSFERASE"/>
    <property type="match status" value="1"/>
</dbReference>
<organism evidence="2 3">
    <name type="scientific">Pedobacter planticolens</name>
    <dbReference type="NCBI Taxonomy" id="2679964"/>
    <lineage>
        <taxon>Bacteria</taxon>
        <taxon>Pseudomonadati</taxon>
        <taxon>Bacteroidota</taxon>
        <taxon>Sphingobacteriia</taxon>
        <taxon>Sphingobacteriales</taxon>
        <taxon>Sphingobacteriaceae</taxon>
        <taxon>Pedobacter</taxon>
    </lineage>
</organism>
<dbReference type="SUPFAM" id="SSF53448">
    <property type="entry name" value="Nucleotide-diphospho-sugar transferases"/>
    <property type="match status" value="1"/>
</dbReference>
<dbReference type="Pfam" id="PF00535">
    <property type="entry name" value="Glycos_transf_2"/>
    <property type="match status" value="1"/>
</dbReference>
<reference evidence="2" key="1">
    <citation type="submission" date="2019-11" db="EMBL/GenBank/DDBJ databases">
        <title>Description of Pedobacter sp. LMG 31464T.</title>
        <authorList>
            <person name="Carlier A."/>
            <person name="Qi S."/>
            <person name="Vandamme P."/>
        </authorList>
    </citation>
    <scope>NUCLEOTIDE SEQUENCE</scope>
    <source>
        <strain evidence="2">LMG 31464</strain>
    </source>
</reference>
<dbReference type="AlphaFoldDB" id="A0A923DX05"/>